<reference evidence="1" key="1">
    <citation type="submission" date="2018-02" db="EMBL/GenBank/DDBJ databases">
        <title>Rhizophora mucronata_Transcriptome.</title>
        <authorList>
            <person name="Meera S.P."/>
            <person name="Sreeshan A."/>
            <person name="Augustine A."/>
        </authorList>
    </citation>
    <scope>NUCLEOTIDE SEQUENCE</scope>
    <source>
        <tissue evidence="1">Leaf</tissue>
    </source>
</reference>
<dbReference type="EMBL" id="GGEC01071304">
    <property type="protein sequence ID" value="MBX51788.1"/>
    <property type="molecule type" value="Transcribed_RNA"/>
</dbReference>
<organism evidence="1">
    <name type="scientific">Rhizophora mucronata</name>
    <name type="common">Asiatic mangrove</name>
    <dbReference type="NCBI Taxonomy" id="61149"/>
    <lineage>
        <taxon>Eukaryota</taxon>
        <taxon>Viridiplantae</taxon>
        <taxon>Streptophyta</taxon>
        <taxon>Embryophyta</taxon>
        <taxon>Tracheophyta</taxon>
        <taxon>Spermatophyta</taxon>
        <taxon>Magnoliopsida</taxon>
        <taxon>eudicotyledons</taxon>
        <taxon>Gunneridae</taxon>
        <taxon>Pentapetalae</taxon>
        <taxon>rosids</taxon>
        <taxon>fabids</taxon>
        <taxon>Malpighiales</taxon>
        <taxon>Rhizophoraceae</taxon>
        <taxon>Rhizophora</taxon>
    </lineage>
</organism>
<protein>
    <submittedName>
        <fullName evidence="1">Uncharacterized protein</fullName>
    </submittedName>
</protein>
<dbReference type="AlphaFoldDB" id="A0A2P2PAL5"/>
<accession>A0A2P2PAL5</accession>
<sequence>MGTTEKIKCFCYCLQA</sequence>
<name>A0A2P2PAL5_RHIMU</name>
<evidence type="ECO:0000313" key="1">
    <source>
        <dbReference type="EMBL" id="MBX51788.1"/>
    </source>
</evidence>
<proteinExistence type="predicted"/>